<evidence type="ECO:0000256" key="3">
    <source>
        <dbReference type="SAM" id="SignalP"/>
    </source>
</evidence>
<keyword evidence="6" id="KW-1185">Reference proteome</keyword>
<evidence type="ECO:0000256" key="2">
    <source>
        <dbReference type="SAM" id="MobiDB-lite"/>
    </source>
</evidence>
<organism evidence="5 6">
    <name type="scientific">Roseivivax sediminis</name>
    <dbReference type="NCBI Taxonomy" id="936889"/>
    <lineage>
        <taxon>Bacteria</taxon>
        <taxon>Pseudomonadati</taxon>
        <taxon>Pseudomonadota</taxon>
        <taxon>Alphaproteobacteria</taxon>
        <taxon>Rhodobacterales</taxon>
        <taxon>Roseobacteraceae</taxon>
        <taxon>Roseivivax</taxon>
    </lineage>
</organism>
<dbReference type="InterPro" id="IPR008258">
    <property type="entry name" value="Transglycosylase_SLT_dom_1"/>
</dbReference>
<feature type="chain" id="PRO_5009302129" evidence="3">
    <location>
        <begin position="34"/>
        <end position="275"/>
    </location>
</feature>
<protein>
    <submittedName>
        <fullName evidence="5">Transglycosylase SLT domain-containing protein</fullName>
    </submittedName>
</protein>
<dbReference type="SUPFAM" id="SSF53955">
    <property type="entry name" value="Lysozyme-like"/>
    <property type="match status" value="1"/>
</dbReference>
<proteinExistence type="inferred from homology"/>
<feature type="compositionally biased region" description="Polar residues" evidence="2">
    <location>
        <begin position="266"/>
        <end position="275"/>
    </location>
</feature>
<evidence type="ECO:0000313" key="6">
    <source>
        <dbReference type="Proteomes" id="UP000325289"/>
    </source>
</evidence>
<evidence type="ECO:0000256" key="1">
    <source>
        <dbReference type="ARBA" id="ARBA00009387"/>
    </source>
</evidence>
<evidence type="ECO:0000313" key="5">
    <source>
        <dbReference type="EMBL" id="SFE61764.1"/>
    </source>
</evidence>
<keyword evidence="3" id="KW-0732">Signal</keyword>
<dbReference type="Pfam" id="PF01464">
    <property type="entry name" value="SLT"/>
    <property type="match status" value="1"/>
</dbReference>
<dbReference type="Proteomes" id="UP000325289">
    <property type="component" value="Unassembled WGS sequence"/>
</dbReference>
<dbReference type="AlphaFoldDB" id="A0A1I2C0F3"/>
<comment type="similarity">
    <text evidence="1">Belongs to the virb1 family.</text>
</comment>
<feature type="signal peptide" evidence="3">
    <location>
        <begin position="1"/>
        <end position="33"/>
    </location>
</feature>
<gene>
    <name evidence="5" type="ORF">SAMN04515678_11259</name>
</gene>
<dbReference type="EMBL" id="FOMS01000012">
    <property type="protein sequence ID" value="SFE61764.1"/>
    <property type="molecule type" value="Genomic_DNA"/>
</dbReference>
<feature type="region of interest" description="Disordered" evidence="2">
    <location>
        <begin position="254"/>
        <end position="275"/>
    </location>
</feature>
<evidence type="ECO:0000259" key="4">
    <source>
        <dbReference type="Pfam" id="PF01464"/>
    </source>
</evidence>
<feature type="domain" description="Transglycosylase SLT" evidence="4">
    <location>
        <begin position="123"/>
        <end position="193"/>
    </location>
</feature>
<dbReference type="InterPro" id="IPR023346">
    <property type="entry name" value="Lysozyme-like_dom_sf"/>
</dbReference>
<accession>A0A1I2C0F3</accession>
<name>A0A1I2C0F3_9RHOB</name>
<reference evidence="5 6" key="1">
    <citation type="submission" date="2016-10" db="EMBL/GenBank/DDBJ databases">
        <authorList>
            <person name="Varghese N."/>
            <person name="Submissions S."/>
        </authorList>
    </citation>
    <scope>NUCLEOTIDE SEQUENCE [LARGE SCALE GENOMIC DNA]</scope>
    <source>
        <strain evidence="6">YIM D21,KCTC 23444,ACCC 10710</strain>
    </source>
</reference>
<sequence>MSMLKCKMPGAALRVRASAAALTLSIIAVGASAGAQTLTEFTPKLPEVAVDTSPQAVEVSLRPQMRDDRLPKARWGDSVRGVQWTRAVVTALRGHAEPLVDTVPRDIDDWCPAYRQNNDRLREAFWVGLVSSLAKHESTWRPTVVGGGGRWHGLLQILPSTARLYGCRAQSGSALLSGPPNLSCGLRIMAKTVRRDGVVSAGMRGVAADWGPFHSRTKRADMMAYTRNQAFCKVVPGTRPELRPDRWEAPVMARAPHHPAPDGPVLSTQGRYYAR</sequence>